<feature type="transmembrane region" description="Helical" evidence="8">
    <location>
        <begin position="91"/>
        <end position="111"/>
    </location>
</feature>
<feature type="transmembrane region" description="Helical" evidence="8">
    <location>
        <begin position="455"/>
        <end position="472"/>
    </location>
</feature>
<accession>A0A426VC99</accession>
<dbReference type="Gene3D" id="1.20.1720.10">
    <property type="entry name" value="Multidrug resistance protein D"/>
    <property type="match status" value="1"/>
</dbReference>
<evidence type="ECO:0000313" key="11">
    <source>
        <dbReference type="Proteomes" id="UP000269265"/>
    </source>
</evidence>
<evidence type="ECO:0000256" key="3">
    <source>
        <dbReference type="ARBA" id="ARBA00022448"/>
    </source>
</evidence>
<feature type="transmembrane region" description="Helical" evidence="8">
    <location>
        <begin position="244"/>
        <end position="264"/>
    </location>
</feature>
<feature type="domain" description="Major facilitator superfamily (MFS) profile" evidence="9">
    <location>
        <begin position="26"/>
        <end position="479"/>
    </location>
</feature>
<evidence type="ECO:0000313" key="10">
    <source>
        <dbReference type="EMBL" id="RRS04500.1"/>
    </source>
</evidence>
<dbReference type="PRINTS" id="PR01036">
    <property type="entry name" value="TCRTETB"/>
</dbReference>
<comment type="similarity">
    <text evidence="2">Belongs to the major facilitator superfamily. EmrB family.</text>
</comment>
<dbReference type="PROSITE" id="PS50850">
    <property type="entry name" value="MFS"/>
    <property type="match status" value="1"/>
</dbReference>
<keyword evidence="3" id="KW-0813">Transport</keyword>
<keyword evidence="4" id="KW-1003">Cell membrane</keyword>
<keyword evidence="11" id="KW-1185">Reference proteome</keyword>
<feature type="transmembrane region" description="Helical" evidence="8">
    <location>
        <begin position="417"/>
        <end position="435"/>
    </location>
</feature>
<keyword evidence="5 8" id="KW-0812">Transmembrane</keyword>
<dbReference type="NCBIfam" id="TIGR00711">
    <property type="entry name" value="efflux_EmrB"/>
    <property type="match status" value="1"/>
</dbReference>
<feature type="transmembrane region" description="Helical" evidence="8">
    <location>
        <begin position="178"/>
        <end position="200"/>
    </location>
</feature>
<dbReference type="InterPro" id="IPR011701">
    <property type="entry name" value="MFS"/>
</dbReference>
<dbReference type="PANTHER" id="PTHR42718:SF9">
    <property type="entry name" value="MAJOR FACILITATOR SUPERFAMILY MULTIDRUG TRANSPORTER MFSC"/>
    <property type="match status" value="1"/>
</dbReference>
<dbReference type="InterPro" id="IPR020846">
    <property type="entry name" value="MFS_dom"/>
</dbReference>
<dbReference type="RefSeq" id="WP_125242874.1">
    <property type="nucleotide sequence ID" value="NZ_RSED01000006.1"/>
</dbReference>
<feature type="transmembrane region" description="Helical" evidence="8">
    <location>
        <begin position="351"/>
        <end position="369"/>
    </location>
</feature>
<feature type="transmembrane region" description="Helical" evidence="8">
    <location>
        <begin position="285"/>
        <end position="307"/>
    </location>
</feature>
<keyword evidence="7 8" id="KW-0472">Membrane</keyword>
<evidence type="ECO:0000256" key="4">
    <source>
        <dbReference type="ARBA" id="ARBA00022475"/>
    </source>
</evidence>
<evidence type="ECO:0000256" key="5">
    <source>
        <dbReference type="ARBA" id="ARBA00022692"/>
    </source>
</evidence>
<gene>
    <name evidence="10" type="ORF">EIP75_08690</name>
</gene>
<dbReference type="GO" id="GO:0022857">
    <property type="term" value="F:transmembrane transporter activity"/>
    <property type="evidence" value="ECO:0007669"/>
    <property type="project" value="InterPro"/>
</dbReference>
<dbReference type="AlphaFoldDB" id="A0A426VC99"/>
<reference evidence="10 11" key="1">
    <citation type="submission" date="2018-12" db="EMBL/GenBank/DDBJ databases">
        <title>The whole draft genome of Aquabacterium sp. SJQ9.</title>
        <authorList>
            <person name="Sun L."/>
            <person name="Gao X."/>
            <person name="Chen W."/>
            <person name="Huang K."/>
        </authorList>
    </citation>
    <scope>NUCLEOTIDE SEQUENCE [LARGE SCALE GENOMIC DNA]</scope>
    <source>
        <strain evidence="10 11">SJQ9</strain>
    </source>
</reference>
<dbReference type="InterPro" id="IPR004638">
    <property type="entry name" value="EmrB-like"/>
</dbReference>
<feature type="transmembrane region" description="Helical" evidence="8">
    <location>
        <begin position="24"/>
        <end position="44"/>
    </location>
</feature>
<protein>
    <submittedName>
        <fullName evidence="10">DHA2 family efflux MFS transporter permease subunit</fullName>
    </submittedName>
</protein>
<dbReference type="GO" id="GO:0005886">
    <property type="term" value="C:plasma membrane"/>
    <property type="evidence" value="ECO:0007669"/>
    <property type="project" value="UniProtKB-SubCell"/>
</dbReference>
<dbReference type="InterPro" id="IPR036259">
    <property type="entry name" value="MFS_trans_sf"/>
</dbReference>
<dbReference type="OrthoDB" id="9807274at2"/>
<evidence type="ECO:0000256" key="7">
    <source>
        <dbReference type="ARBA" id="ARBA00023136"/>
    </source>
</evidence>
<keyword evidence="6 8" id="KW-1133">Transmembrane helix</keyword>
<dbReference type="PANTHER" id="PTHR42718">
    <property type="entry name" value="MAJOR FACILITATOR SUPERFAMILY MULTIDRUG TRANSPORTER MFSC"/>
    <property type="match status" value="1"/>
</dbReference>
<evidence type="ECO:0000256" key="6">
    <source>
        <dbReference type="ARBA" id="ARBA00022989"/>
    </source>
</evidence>
<dbReference type="Proteomes" id="UP000269265">
    <property type="component" value="Unassembled WGS sequence"/>
</dbReference>
<feature type="transmembrane region" description="Helical" evidence="8">
    <location>
        <begin position="64"/>
        <end position="84"/>
    </location>
</feature>
<dbReference type="Pfam" id="PF07690">
    <property type="entry name" value="MFS_1"/>
    <property type="match status" value="1"/>
</dbReference>
<proteinExistence type="inferred from homology"/>
<name>A0A426VC99_9BURK</name>
<feature type="transmembrane region" description="Helical" evidence="8">
    <location>
        <begin position="319"/>
        <end position="339"/>
    </location>
</feature>
<evidence type="ECO:0000256" key="1">
    <source>
        <dbReference type="ARBA" id="ARBA00004651"/>
    </source>
</evidence>
<dbReference type="SUPFAM" id="SSF103473">
    <property type="entry name" value="MFS general substrate transporter"/>
    <property type="match status" value="1"/>
</dbReference>
<evidence type="ECO:0000256" key="8">
    <source>
        <dbReference type="SAM" id="Phobius"/>
    </source>
</evidence>
<feature type="transmembrane region" description="Helical" evidence="8">
    <location>
        <begin position="375"/>
        <end position="396"/>
    </location>
</feature>
<evidence type="ECO:0000259" key="9">
    <source>
        <dbReference type="PROSITE" id="PS50850"/>
    </source>
</evidence>
<organism evidence="10 11">
    <name type="scientific">Aquabacterium soli</name>
    <dbReference type="NCBI Taxonomy" id="2493092"/>
    <lineage>
        <taxon>Bacteria</taxon>
        <taxon>Pseudomonadati</taxon>
        <taxon>Pseudomonadota</taxon>
        <taxon>Betaproteobacteria</taxon>
        <taxon>Burkholderiales</taxon>
        <taxon>Aquabacterium</taxon>
    </lineage>
</organism>
<sequence length="482" mass="51194">MSPPSPDQRTAISLSRRFGPRWRWLVLATLMIGTIASIMSSTIVNVAVPDLMQYFHIEQAQAQWVSAGFMAAMTLAMLPTPWLLGRFGFRLTYMGVSALLLIGGVVGGLAGSFELVLAMRVVEGIAAGVMQPIPSIMVMRAFEPTERGKAMGIFAFGVVLAPAVGPTIGGLLVEQFGWRSIFFVVVPFCVVALGLAQRYLPDLGSQASADDEDPPRVPFDFRGLLLATVSVLCLLQGLSHLHKAFDLVTLVLLLAAVGVMGWFVHHCRHVEHPLVDLRIFQARAFAMGAVVAFVYGMGLFGSTYLVPVFMQTALHFTPSAAGAALLPAGLVLAVVIPVAGRLADRVPPHRLVCAGLVCLAVSFALMGTVQPGTALAVLMLWAAIGRLGLGLVLPSLSLGSLKGMDGALMPQAVSNINFLRQLGGAIGISVVSIFLEWRLRSVHPTDNSSVAAFSQTYWLVAAICATAVIAAARMRPGRVPSC</sequence>
<comment type="subcellular location">
    <subcellularLocation>
        <location evidence="1">Cell membrane</location>
        <topology evidence="1">Multi-pass membrane protein</topology>
    </subcellularLocation>
</comment>
<evidence type="ECO:0000256" key="2">
    <source>
        <dbReference type="ARBA" id="ARBA00008537"/>
    </source>
</evidence>
<feature type="transmembrane region" description="Helical" evidence="8">
    <location>
        <begin position="150"/>
        <end position="172"/>
    </location>
</feature>
<dbReference type="Gene3D" id="1.20.1250.20">
    <property type="entry name" value="MFS general substrate transporter like domains"/>
    <property type="match status" value="1"/>
</dbReference>
<comment type="caution">
    <text evidence="10">The sequence shown here is derived from an EMBL/GenBank/DDBJ whole genome shotgun (WGS) entry which is preliminary data.</text>
</comment>
<dbReference type="EMBL" id="RSED01000006">
    <property type="protein sequence ID" value="RRS04500.1"/>
    <property type="molecule type" value="Genomic_DNA"/>
</dbReference>